<dbReference type="Pfam" id="PF01135">
    <property type="entry name" value="PCMT"/>
    <property type="match status" value="1"/>
</dbReference>
<protein>
    <recommendedName>
        <fullName evidence="4">Protein-L-isoaspartate O-methyltransferase</fullName>
        <ecNumber evidence="3">2.1.1.77</ecNumber>
    </recommendedName>
    <alternativeName>
        <fullName evidence="11">L-isoaspartyl protein carboxyl methyltransferase</fullName>
    </alternativeName>
    <alternativeName>
        <fullName evidence="9">Protein L-isoaspartyl methyltransferase</fullName>
    </alternativeName>
    <alternativeName>
        <fullName evidence="10">Protein-beta-aspartate methyltransferase</fullName>
    </alternativeName>
</protein>
<comment type="subcellular location">
    <subcellularLocation>
        <location evidence="1">Cytoplasm</location>
    </subcellularLocation>
</comment>
<evidence type="ECO:0000256" key="10">
    <source>
        <dbReference type="ARBA" id="ARBA00031323"/>
    </source>
</evidence>
<dbReference type="PANTHER" id="PTHR11579">
    <property type="entry name" value="PROTEIN-L-ISOASPARTATE O-METHYLTRANSFERASE"/>
    <property type="match status" value="1"/>
</dbReference>
<dbReference type="EC" id="2.1.1.77" evidence="3"/>
<accession>A0ABU7K9Z6</accession>
<evidence type="ECO:0000256" key="2">
    <source>
        <dbReference type="ARBA" id="ARBA00005369"/>
    </source>
</evidence>
<evidence type="ECO:0000256" key="11">
    <source>
        <dbReference type="ARBA" id="ARBA00031350"/>
    </source>
</evidence>
<evidence type="ECO:0000256" key="7">
    <source>
        <dbReference type="ARBA" id="ARBA00022679"/>
    </source>
</evidence>
<dbReference type="InterPro" id="IPR000682">
    <property type="entry name" value="PCMT"/>
</dbReference>
<organism evidence="12 13">
    <name type="scientific">Nocardiopsis codii</name>
    <dbReference type="NCBI Taxonomy" id="3065942"/>
    <lineage>
        <taxon>Bacteria</taxon>
        <taxon>Bacillati</taxon>
        <taxon>Actinomycetota</taxon>
        <taxon>Actinomycetes</taxon>
        <taxon>Streptosporangiales</taxon>
        <taxon>Nocardiopsidaceae</taxon>
        <taxon>Nocardiopsis</taxon>
    </lineage>
</organism>
<evidence type="ECO:0000256" key="9">
    <source>
        <dbReference type="ARBA" id="ARBA00030757"/>
    </source>
</evidence>
<dbReference type="SUPFAM" id="SSF53335">
    <property type="entry name" value="S-adenosyl-L-methionine-dependent methyltransferases"/>
    <property type="match status" value="1"/>
</dbReference>
<evidence type="ECO:0000256" key="5">
    <source>
        <dbReference type="ARBA" id="ARBA00022490"/>
    </source>
</evidence>
<dbReference type="Gene3D" id="3.40.50.150">
    <property type="entry name" value="Vaccinia Virus protein VP39"/>
    <property type="match status" value="1"/>
</dbReference>
<comment type="similarity">
    <text evidence="2">Belongs to the methyltransferase superfamily. L-isoaspartyl/D-aspartyl protein methyltransferase family.</text>
</comment>
<keyword evidence="7" id="KW-0808">Transferase</keyword>
<keyword evidence="13" id="KW-1185">Reference proteome</keyword>
<dbReference type="GO" id="GO:0008168">
    <property type="term" value="F:methyltransferase activity"/>
    <property type="evidence" value="ECO:0007669"/>
    <property type="project" value="UniProtKB-KW"/>
</dbReference>
<dbReference type="EMBL" id="JAUZMY010000017">
    <property type="protein sequence ID" value="MEE2039066.1"/>
    <property type="molecule type" value="Genomic_DNA"/>
</dbReference>
<dbReference type="CDD" id="cd02440">
    <property type="entry name" value="AdoMet_MTases"/>
    <property type="match status" value="1"/>
</dbReference>
<comment type="caution">
    <text evidence="12">The sequence shown here is derived from an EMBL/GenBank/DDBJ whole genome shotgun (WGS) entry which is preliminary data.</text>
</comment>
<sequence length="373" mass="40691">MPGPEDLTRYATHPEWAKTLGAVPREHFIPDVAWADPMGDAPSRMIDRDADPASWTSAVYDNTVIVTQIEDGRVPLTAENIDRTSEYTCSSSAPENVASFLELLDPYPGDRVLEIGTGTGWTAALLGRHVGDEGVVSVEVDEALARQARANLERAGASVRVEVADGAEGRPDGAPFDRVHVTCGVEDIPYAWIAQTRPGGVVVLPWMPPSRGYKLRLTVLDDGTAQGRVHGECGYMMLRSQRSRGIDLADNEHESVPGVDPRRIIRAGRGFEIAHVGLVPRTALSSWESADGGVLAILNDRTASHALVRRSATGELQVTQRGPRNLWDEAEQAFLTWTGWGEPRADRFGVTVAPEGQHVWLDSPDNRIERVKN</sequence>
<name>A0ABU7K9Z6_9ACTN</name>
<evidence type="ECO:0000256" key="3">
    <source>
        <dbReference type="ARBA" id="ARBA00011890"/>
    </source>
</evidence>
<proteinExistence type="inferred from homology"/>
<dbReference type="GO" id="GO:0032259">
    <property type="term" value="P:methylation"/>
    <property type="evidence" value="ECO:0007669"/>
    <property type="project" value="UniProtKB-KW"/>
</dbReference>
<dbReference type="InterPro" id="IPR029063">
    <property type="entry name" value="SAM-dependent_MTases_sf"/>
</dbReference>
<dbReference type="Proteomes" id="UP001356095">
    <property type="component" value="Unassembled WGS sequence"/>
</dbReference>
<gene>
    <name evidence="12" type="ORF">Q8791_17775</name>
</gene>
<keyword evidence="5" id="KW-0963">Cytoplasm</keyword>
<dbReference type="PANTHER" id="PTHR11579:SF0">
    <property type="entry name" value="PROTEIN-L-ISOASPARTATE(D-ASPARTATE) O-METHYLTRANSFERASE"/>
    <property type="match status" value="1"/>
</dbReference>
<dbReference type="RefSeq" id="WP_330092842.1">
    <property type="nucleotide sequence ID" value="NZ_JAUZMY010000017.1"/>
</dbReference>
<evidence type="ECO:0000313" key="13">
    <source>
        <dbReference type="Proteomes" id="UP001356095"/>
    </source>
</evidence>
<reference evidence="12 13" key="1">
    <citation type="submission" date="2023-08" db="EMBL/GenBank/DDBJ databases">
        <authorList>
            <person name="Girao M."/>
            <person name="Carvalho M.F."/>
        </authorList>
    </citation>
    <scope>NUCLEOTIDE SEQUENCE [LARGE SCALE GENOMIC DNA]</scope>
    <source>
        <strain evidence="12 13">CT-R113</strain>
    </source>
</reference>
<keyword evidence="6 12" id="KW-0489">Methyltransferase</keyword>
<evidence type="ECO:0000256" key="8">
    <source>
        <dbReference type="ARBA" id="ARBA00022691"/>
    </source>
</evidence>
<evidence type="ECO:0000313" key="12">
    <source>
        <dbReference type="EMBL" id="MEE2039066.1"/>
    </source>
</evidence>
<keyword evidence="8" id="KW-0949">S-adenosyl-L-methionine</keyword>
<evidence type="ECO:0000256" key="6">
    <source>
        <dbReference type="ARBA" id="ARBA00022603"/>
    </source>
</evidence>
<evidence type="ECO:0000256" key="1">
    <source>
        <dbReference type="ARBA" id="ARBA00004496"/>
    </source>
</evidence>
<evidence type="ECO:0000256" key="4">
    <source>
        <dbReference type="ARBA" id="ARBA00013346"/>
    </source>
</evidence>